<proteinExistence type="predicted"/>
<feature type="signal peptide" evidence="1">
    <location>
        <begin position="1"/>
        <end position="22"/>
    </location>
</feature>
<feature type="domain" description="Right handed beta helix" evidence="2">
    <location>
        <begin position="706"/>
        <end position="912"/>
    </location>
</feature>
<gene>
    <name evidence="3" type="ORF">A4H97_28230</name>
</gene>
<evidence type="ECO:0000313" key="4">
    <source>
        <dbReference type="Proteomes" id="UP000192610"/>
    </source>
</evidence>
<dbReference type="InterPro" id="IPR012334">
    <property type="entry name" value="Pectin_lyas_fold"/>
</dbReference>
<dbReference type="Proteomes" id="UP000192610">
    <property type="component" value="Unassembled WGS sequence"/>
</dbReference>
<comment type="caution">
    <text evidence="3">The sequence shown here is derived from an EMBL/GenBank/DDBJ whole genome shotgun (WGS) entry which is preliminary data.</text>
</comment>
<dbReference type="NCBIfam" id="TIGR04131">
    <property type="entry name" value="Bac_Flav_CTERM"/>
    <property type="match status" value="1"/>
</dbReference>
<dbReference type="AlphaFoldDB" id="A0A1V9EUM4"/>
<dbReference type="RefSeq" id="WP_081200125.1">
    <property type="nucleotide sequence ID" value="NZ_FOCZ01000015.1"/>
</dbReference>
<keyword evidence="4" id="KW-1185">Reference proteome</keyword>
<dbReference type="STRING" id="354355.SAMN05660816_05787"/>
<dbReference type="SUPFAM" id="SSF51126">
    <property type="entry name" value="Pectin lyase-like"/>
    <property type="match status" value="2"/>
</dbReference>
<dbReference type="InterPro" id="IPR006626">
    <property type="entry name" value="PbH1"/>
</dbReference>
<dbReference type="InterPro" id="IPR011050">
    <property type="entry name" value="Pectin_lyase_fold/virulence"/>
</dbReference>
<dbReference type="InterPro" id="IPR026341">
    <property type="entry name" value="T9SS_type_B"/>
</dbReference>
<protein>
    <recommendedName>
        <fullName evidence="2">Right handed beta helix domain-containing protein</fullName>
    </recommendedName>
</protein>
<dbReference type="SMART" id="SM00710">
    <property type="entry name" value="PbH1"/>
    <property type="match status" value="15"/>
</dbReference>
<dbReference type="Gene3D" id="2.160.20.10">
    <property type="entry name" value="Single-stranded right-handed beta-helix, Pectin lyase-like"/>
    <property type="match status" value="2"/>
</dbReference>
<evidence type="ECO:0000313" key="3">
    <source>
        <dbReference type="EMBL" id="OQP49781.1"/>
    </source>
</evidence>
<organism evidence="3 4">
    <name type="scientific">Niastella yeongjuensis</name>
    <dbReference type="NCBI Taxonomy" id="354355"/>
    <lineage>
        <taxon>Bacteria</taxon>
        <taxon>Pseudomonadati</taxon>
        <taxon>Bacteroidota</taxon>
        <taxon>Chitinophagia</taxon>
        <taxon>Chitinophagales</taxon>
        <taxon>Chitinophagaceae</taxon>
        <taxon>Niastella</taxon>
    </lineage>
</organism>
<sequence length="1245" mass="133181">MRNALHVLCLCLLFLFTYVAHAQVSGTYTINSTLPTSGTNFQSFTDAVAYMQNGLNGAITFNVAAGSGPYNEQITLDNRIGATAMNTVTFNCNGVTLSFTSNNTNSRSGVKLNNISYVTFDKLRITPQAAGKYGYGFHLLNNSDNNNIRNCRIVLPTSITSPGNNEGIVINGNDSTATAAGTSNCDNNLIQNDTISGGNTGITLNSAPVSGAAVLMLGNKILNNFISDSYTSCIQLNYNDGAIVDGNDLQGGPHATRKVYGVYLNFLDQNVKVTNNKIHNFHIVAGGSLIYGILNSAQCVAGKENLFANNLICDFSSDNVQYGIAARFAATSYFNIYNNTISLDDQNVFGAESNGIYFENVSNVNVSNNIISVTRASINWNYAIFFERVMSQITFSRNVYYVTGSFITNAVGSVAFVDQLTLADWQKVTGLDYSSVNLDPEFTDPTTFNFVPTAQPIDNMALYKNINTDITGAARSPLNPDPGCYEFVTPACQTPVVPGSTTVLPDSILCYGPQITLGLQGNSWGDGQTYTWQSSSSATGTYSNISSALAYPSVDLLPNTTLFYRAAVTCLGNTLYSAPLRVIVNTRLTGGTYTINSAQPTGGINFQSFNDAVLAMECGITGSVVFNVTPGSGPYNEQVIVPALSTSASQTITFRGNGNTLAYAPDINPDERAVLKLNGVDYVTIDSLNIKVNGPSFGFGIQLMGDADHNTIKRCSVSLSTTAQTNGYAGIVLNNSGNDPINTGNISFCDSNTIANNTITGGYYGITCTSKTLGATAIPSGNIISANTITDAYGFGVYLNGIANTLVDSNNISQQARTGFTSFSGVYLKQANAFGLAPYGNQISRNRIHDLQTNGATATIDVHGIHMEAVLGKAAAPNIISNNLLYNFRGVAPQYGIFSNSSNYVKIYHNTISLEDSMAATTATIVTAGIGFQGNLSVGAEVKNNNIVIKRGGLGKSIGFSIAGKDSALKADNNNYFITGLTGVAYTGSMGGINYAKLTDWLAVRKDSNSISLYPLYKDSLNADFTPTYIPFDDKGAVVNVTNDINNTTRSTTKPDIGAIEFTICYPLSEPVLTVDSLGGFVMKFSWTPSPNATGYRVSRDGITWTDPSTGHTGTSHYIAGLLGRDTVGLMVEALGTRWDCPSAFSKRVVGQTLSDQVFFPNTFSPNNDGNNDVFQVYSNVIQTMRLIIFNQWGEKIFETNDINGKWNGIYKGKPQPIGVYVYAAQLVLTDGTSVVKKGSFNLLR</sequence>
<dbReference type="Pfam" id="PF13229">
    <property type="entry name" value="Beta_helix"/>
    <property type="match status" value="1"/>
</dbReference>
<name>A0A1V9EUM4_9BACT</name>
<dbReference type="InterPro" id="IPR039448">
    <property type="entry name" value="Beta_helix"/>
</dbReference>
<dbReference type="OrthoDB" id="1465457at2"/>
<accession>A0A1V9EUM4</accession>
<evidence type="ECO:0000259" key="2">
    <source>
        <dbReference type="Pfam" id="PF13229"/>
    </source>
</evidence>
<reference evidence="4" key="1">
    <citation type="submission" date="2016-04" db="EMBL/GenBank/DDBJ databases">
        <authorList>
            <person name="Chen L."/>
            <person name="Zhuang W."/>
            <person name="Wang G."/>
        </authorList>
    </citation>
    <scope>NUCLEOTIDE SEQUENCE [LARGE SCALE GENOMIC DNA]</scope>
    <source>
        <strain evidence="4">17621</strain>
    </source>
</reference>
<dbReference type="Pfam" id="PF13585">
    <property type="entry name" value="CHU_C"/>
    <property type="match status" value="1"/>
</dbReference>
<evidence type="ECO:0000256" key="1">
    <source>
        <dbReference type="SAM" id="SignalP"/>
    </source>
</evidence>
<dbReference type="EMBL" id="LVXG01000013">
    <property type="protein sequence ID" value="OQP49781.1"/>
    <property type="molecule type" value="Genomic_DNA"/>
</dbReference>
<feature type="chain" id="PRO_5010704055" description="Right handed beta helix domain-containing protein" evidence="1">
    <location>
        <begin position="23"/>
        <end position="1245"/>
    </location>
</feature>
<keyword evidence="1" id="KW-0732">Signal</keyword>